<evidence type="ECO:0000313" key="3">
    <source>
        <dbReference type="Proteomes" id="UP000005837"/>
    </source>
</evidence>
<comment type="caution">
    <text evidence="2">The sequence shown here is derived from an EMBL/GenBank/DDBJ whole genome shotgun (WGS) entry which is preliminary data.</text>
</comment>
<evidence type="ECO:0000313" key="2">
    <source>
        <dbReference type="EMBL" id="EEG24082.1"/>
    </source>
</evidence>
<sequence length="297" mass="30860">MIKHGFGAHEYLAAVFALFGVTFRHGNSEGVAAGAVGTPAEYWRIVVVVIFFNYAAIGCFEGQVDIAARVVAIGEEAVVFAGGELYLVAAILLFGSTAVKQMNLAGLGVFSTHDITVYFLSFRQPWAVFKGLDAVGTAGGGFAFGHVGGKGVGTAGCNSAVDDGIVVVVVIFFDGFAVAIGQLEVDVGALAVAVGKKYVGFAGLELNGMVLAAVLCQIAIEQLEFSRIATPLTHDFAVDSLCFGQPVVGLRRCGEGRGSSHQSGDGGESKFLHGMLLLVKKVIKGKQRADYSQCAGV</sequence>
<keyword evidence="1" id="KW-1133">Transmembrane helix</keyword>
<feature type="transmembrane region" description="Helical" evidence="1">
    <location>
        <begin position="42"/>
        <end position="60"/>
    </location>
</feature>
<dbReference type="AlphaFoldDB" id="C0DV62"/>
<dbReference type="HOGENOM" id="CLU_936069_0_0_4"/>
<organism evidence="2 3">
    <name type="scientific">Eikenella corrodens ATCC 23834</name>
    <dbReference type="NCBI Taxonomy" id="546274"/>
    <lineage>
        <taxon>Bacteria</taxon>
        <taxon>Pseudomonadati</taxon>
        <taxon>Pseudomonadota</taxon>
        <taxon>Betaproteobacteria</taxon>
        <taxon>Neisseriales</taxon>
        <taxon>Neisseriaceae</taxon>
        <taxon>Eikenella</taxon>
    </lineage>
</organism>
<dbReference type="Proteomes" id="UP000005837">
    <property type="component" value="Unassembled WGS sequence"/>
</dbReference>
<proteinExistence type="predicted"/>
<gene>
    <name evidence="2" type="ORF">EIKCOROL_01251</name>
</gene>
<dbReference type="EMBL" id="ACEA01000020">
    <property type="protein sequence ID" value="EEG24082.1"/>
    <property type="molecule type" value="Genomic_DNA"/>
</dbReference>
<name>C0DV62_EIKCO</name>
<feature type="transmembrane region" description="Helical" evidence="1">
    <location>
        <begin position="72"/>
        <end position="94"/>
    </location>
</feature>
<keyword evidence="1" id="KW-0812">Transmembrane</keyword>
<reference evidence="2 3" key="1">
    <citation type="submission" date="2009-01" db="EMBL/GenBank/DDBJ databases">
        <authorList>
            <person name="Fulton L."/>
            <person name="Clifton S."/>
            <person name="Chinwalla A.T."/>
            <person name="Mitreva M."/>
            <person name="Sodergren E."/>
            <person name="Weinstock G."/>
            <person name="Clifton S."/>
            <person name="Dooling D.J."/>
            <person name="Fulton B."/>
            <person name="Minx P."/>
            <person name="Pepin K.H."/>
            <person name="Johnson M."/>
            <person name="Bhonagiri V."/>
            <person name="Nash W.E."/>
            <person name="Mardis E.R."/>
            <person name="Wilson R.K."/>
        </authorList>
    </citation>
    <scope>NUCLEOTIDE SEQUENCE [LARGE SCALE GENOMIC DNA]</scope>
    <source>
        <strain evidence="2 3">ATCC 23834</strain>
    </source>
</reference>
<keyword evidence="1" id="KW-0472">Membrane</keyword>
<accession>C0DV62</accession>
<evidence type="ECO:0000256" key="1">
    <source>
        <dbReference type="SAM" id="Phobius"/>
    </source>
</evidence>
<protein>
    <submittedName>
        <fullName evidence="2">Uncharacterized protein</fullName>
    </submittedName>
</protein>